<protein>
    <submittedName>
        <fullName evidence="2">Putative Cupin 2 conserved barrel domain protein</fullName>
    </submittedName>
</protein>
<dbReference type="InterPro" id="IPR013096">
    <property type="entry name" value="Cupin_2"/>
</dbReference>
<dbReference type="Gene3D" id="2.60.120.10">
    <property type="entry name" value="Jelly Rolls"/>
    <property type="match status" value="1"/>
</dbReference>
<dbReference type="Pfam" id="PF07883">
    <property type="entry name" value="Cupin_2"/>
    <property type="match status" value="1"/>
</dbReference>
<sequence>MEILDLNKLMKFYPDRIGREMLSEKPEMRIALMCLEPGQELTPHKAPLRLMMYVVEGKGTVKVGEEEIEAGEKTCVLCDPLVPHGFKADKGSRFVVMAVVTPVD</sequence>
<evidence type="ECO:0000259" key="1">
    <source>
        <dbReference type="Pfam" id="PF07883"/>
    </source>
</evidence>
<evidence type="ECO:0000313" key="2">
    <source>
        <dbReference type="EMBL" id="SPQ00009.1"/>
    </source>
</evidence>
<dbReference type="InterPro" id="IPR014710">
    <property type="entry name" value="RmlC-like_jellyroll"/>
</dbReference>
<evidence type="ECO:0000313" key="3">
    <source>
        <dbReference type="Proteomes" id="UP000245125"/>
    </source>
</evidence>
<dbReference type="AlphaFoldDB" id="A0A2U3QFC2"/>
<gene>
    <name evidence="2" type="ORF">NBG4_150010</name>
</gene>
<dbReference type="Proteomes" id="UP000245125">
    <property type="component" value="Unassembled WGS sequence"/>
</dbReference>
<dbReference type="OrthoDB" id="278740at2"/>
<organism evidence="2 3">
    <name type="scientific">Candidatus Sulfobium mesophilum</name>
    <dbReference type="NCBI Taxonomy" id="2016548"/>
    <lineage>
        <taxon>Bacteria</taxon>
        <taxon>Pseudomonadati</taxon>
        <taxon>Nitrospirota</taxon>
        <taxon>Nitrospiria</taxon>
        <taxon>Nitrospirales</taxon>
        <taxon>Nitrospiraceae</taxon>
        <taxon>Candidatus Sulfobium</taxon>
    </lineage>
</organism>
<dbReference type="PANTHER" id="PTHR37694:SF1">
    <property type="entry name" value="SLR8022 PROTEIN"/>
    <property type="match status" value="1"/>
</dbReference>
<proteinExistence type="predicted"/>
<dbReference type="InterPro" id="IPR011051">
    <property type="entry name" value="RmlC_Cupin_sf"/>
</dbReference>
<dbReference type="PANTHER" id="PTHR37694">
    <property type="entry name" value="SLR8022 PROTEIN"/>
    <property type="match status" value="1"/>
</dbReference>
<reference evidence="3" key="1">
    <citation type="submission" date="2018-03" db="EMBL/GenBank/DDBJ databases">
        <authorList>
            <person name="Zecchin S."/>
        </authorList>
    </citation>
    <scope>NUCLEOTIDE SEQUENCE [LARGE SCALE GENOMIC DNA]</scope>
</reference>
<dbReference type="EMBL" id="OUUY01000057">
    <property type="protein sequence ID" value="SPQ00009.1"/>
    <property type="molecule type" value="Genomic_DNA"/>
</dbReference>
<accession>A0A2U3QFC2</accession>
<keyword evidence="3" id="KW-1185">Reference proteome</keyword>
<name>A0A2U3QFC2_9BACT</name>
<dbReference type="SUPFAM" id="SSF51182">
    <property type="entry name" value="RmlC-like cupins"/>
    <property type="match status" value="1"/>
</dbReference>
<feature type="domain" description="Cupin type-2" evidence="1">
    <location>
        <begin position="32"/>
        <end position="99"/>
    </location>
</feature>